<feature type="transmembrane region" description="Helical" evidence="1">
    <location>
        <begin position="50"/>
        <end position="69"/>
    </location>
</feature>
<feature type="transmembrane region" description="Helical" evidence="1">
    <location>
        <begin position="115"/>
        <end position="137"/>
    </location>
</feature>
<dbReference type="RefSeq" id="WP_143847878.1">
    <property type="nucleotide sequence ID" value="NZ_VLXZ01000003.1"/>
</dbReference>
<protein>
    <submittedName>
        <fullName evidence="2">Uncharacterized protein</fullName>
    </submittedName>
</protein>
<keyword evidence="1" id="KW-0472">Membrane</keyword>
<evidence type="ECO:0000256" key="1">
    <source>
        <dbReference type="SAM" id="Phobius"/>
    </source>
</evidence>
<organism evidence="2 3">
    <name type="scientific">Alkalicoccobacillus porphyridii</name>
    <dbReference type="NCBI Taxonomy" id="2597270"/>
    <lineage>
        <taxon>Bacteria</taxon>
        <taxon>Bacillati</taxon>
        <taxon>Bacillota</taxon>
        <taxon>Bacilli</taxon>
        <taxon>Bacillales</taxon>
        <taxon>Bacillaceae</taxon>
        <taxon>Alkalicoccobacillus</taxon>
    </lineage>
</organism>
<reference evidence="2 3" key="1">
    <citation type="submission" date="2019-07" db="EMBL/GenBank/DDBJ databases">
        <authorList>
            <person name="Park Y.J."/>
            <person name="Jeong S.E."/>
            <person name="Jung H.S."/>
        </authorList>
    </citation>
    <scope>NUCLEOTIDE SEQUENCE [LARGE SCALE GENOMIC DNA]</scope>
    <source>
        <strain evidence="3">P16(2019)</strain>
    </source>
</reference>
<dbReference type="Proteomes" id="UP000318521">
    <property type="component" value="Unassembled WGS sequence"/>
</dbReference>
<gene>
    <name evidence="2" type="ORF">FN960_06475</name>
</gene>
<name>A0A554A107_9BACI</name>
<evidence type="ECO:0000313" key="2">
    <source>
        <dbReference type="EMBL" id="TSB47379.1"/>
    </source>
</evidence>
<keyword evidence="1" id="KW-1133">Transmembrane helix</keyword>
<evidence type="ECO:0000313" key="3">
    <source>
        <dbReference type="Proteomes" id="UP000318521"/>
    </source>
</evidence>
<comment type="caution">
    <text evidence="2">The sequence shown here is derived from an EMBL/GenBank/DDBJ whole genome shotgun (WGS) entry which is preliminary data.</text>
</comment>
<dbReference type="EMBL" id="VLXZ01000003">
    <property type="protein sequence ID" value="TSB47379.1"/>
    <property type="molecule type" value="Genomic_DNA"/>
</dbReference>
<feature type="transmembrane region" description="Helical" evidence="1">
    <location>
        <begin position="12"/>
        <end position="35"/>
    </location>
</feature>
<keyword evidence="1" id="KW-0812">Transmembrane</keyword>
<feature type="transmembrane region" description="Helical" evidence="1">
    <location>
        <begin position="81"/>
        <end position="103"/>
    </location>
</feature>
<accession>A0A554A107</accession>
<keyword evidence="3" id="KW-1185">Reference proteome</keyword>
<proteinExistence type="predicted"/>
<dbReference type="AlphaFoldDB" id="A0A554A107"/>
<sequence>MNILKKMMNTTLGVGFAPVFIFVAITTVIGPLMAFSDIRTMLQYGTPNGGLYLFMVSMCCFILYLSVRVPAFQVYYRMIPILWPILQLALFMFIGIGIAATIINYWAEYNIPSRGFAISLGILSVLCVRVFMSWWFYKNPLAPIHQSGEGFE</sequence>
<dbReference type="OrthoDB" id="2609546at2"/>